<accession>A0A0A9HG81</accession>
<protein>
    <submittedName>
        <fullName evidence="1">Uncharacterized protein</fullName>
    </submittedName>
</protein>
<proteinExistence type="predicted"/>
<reference evidence="1" key="2">
    <citation type="journal article" date="2015" name="Data Brief">
        <title>Shoot transcriptome of the giant reed, Arundo donax.</title>
        <authorList>
            <person name="Barrero R.A."/>
            <person name="Guerrero F.D."/>
            <person name="Moolhuijzen P."/>
            <person name="Goolsby J.A."/>
            <person name="Tidwell J."/>
            <person name="Bellgard S.E."/>
            <person name="Bellgard M.I."/>
        </authorList>
    </citation>
    <scope>NUCLEOTIDE SEQUENCE</scope>
    <source>
        <tissue evidence="1">Shoot tissue taken approximately 20 cm above the soil surface</tissue>
    </source>
</reference>
<name>A0A0A9HG81_ARUDO</name>
<sequence length="36" mass="4329">MYMYINKSQWTMILLVTVPCTIPNNHIRIQKNHVPM</sequence>
<evidence type="ECO:0000313" key="1">
    <source>
        <dbReference type="EMBL" id="JAE31923.1"/>
    </source>
</evidence>
<dbReference type="AlphaFoldDB" id="A0A0A9HG81"/>
<organism evidence="1">
    <name type="scientific">Arundo donax</name>
    <name type="common">Giant reed</name>
    <name type="synonym">Donax arundinaceus</name>
    <dbReference type="NCBI Taxonomy" id="35708"/>
    <lineage>
        <taxon>Eukaryota</taxon>
        <taxon>Viridiplantae</taxon>
        <taxon>Streptophyta</taxon>
        <taxon>Embryophyta</taxon>
        <taxon>Tracheophyta</taxon>
        <taxon>Spermatophyta</taxon>
        <taxon>Magnoliopsida</taxon>
        <taxon>Liliopsida</taxon>
        <taxon>Poales</taxon>
        <taxon>Poaceae</taxon>
        <taxon>PACMAD clade</taxon>
        <taxon>Arundinoideae</taxon>
        <taxon>Arundineae</taxon>
        <taxon>Arundo</taxon>
    </lineage>
</organism>
<reference evidence="1" key="1">
    <citation type="submission" date="2014-09" db="EMBL/GenBank/DDBJ databases">
        <authorList>
            <person name="Magalhaes I.L.F."/>
            <person name="Oliveira U."/>
            <person name="Santos F.R."/>
            <person name="Vidigal T.H.D.A."/>
            <person name="Brescovit A.D."/>
            <person name="Santos A.J."/>
        </authorList>
    </citation>
    <scope>NUCLEOTIDE SEQUENCE</scope>
    <source>
        <tissue evidence="1">Shoot tissue taken approximately 20 cm above the soil surface</tissue>
    </source>
</reference>
<dbReference type="EMBL" id="GBRH01165973">
    <property type="protein sequence ID" value="JAE31923.1"/>
    <property type="molecule type" value="Transcribed_RNA"/>
</dbReference>